<accession>A0ABQ1LT35</accession>
<evidence type="ECO:0000313" key="3">
    <source>
        <dbReference type="Proteomes" id="UP000637769"/>
    </source>
</evidence>
<name>A0ABQ1LT35_9PROT</name>
<dbReference type="EMBL" id="BMCH01000003">
    <property type="protein sequence ID" value="GGC28683.1"/>
    <property type="molecule type" value="Genomic_DNA"/>
</dbReference>
<dbReference type="Gene3D" id="3.10.310.10">
    <property type="entry name" value="Diaminopimelate Epimerase, Chain A, domain 1"/>
    <property type="match status" value="2"/>
</dbReference>
<dbReference type="Pfam" id="PF02567">
    <property type="entry name" value="PhzC-PhzF"/>
    <property type="match status" value="1"/>
</dbReference>
<dbReference type="Proteomes" id="UP000637769">
    <property type="component" value="Unassembled WGS sequence"/>
</dbReference>
<comment type="caution">
    <text evidence="2">The sequence shown here is derived from an EMBL/GenBank/DDBJ whole genome shotgun (WGS) entry which is preliminary data.</text>
</comment>
<dbReference type="PANTHER" id="PTHR13774:SF32">
    <property type="entry name" value="ANTISENSE-ENHANCING SEQUENCE 1"/>
    <property type="match status" value="1"/>
</dbReference>
<comment type="similarity">
    <text evidence="1">Belongs to the PhzF family.</text>
</comment>
<reference evidence="3" key="1">
    <citation type="journal article" date="2019" name="Int. J. Syst. Evol. Microbiol.">
        <title>The Global Catalogue of Microorganisms (GCM) 10K type strain sequencing project: providing services to taxonomists for standard genome sequencing and annotation.</title>
        <authorList>
            <consortium name="The Broad Institute Genomics Platform"/>
            <consortium name="The Broad Institute Genome Sequencing Center for Infectious Disease"/>
            <person name="Wu L."/>
            <person name="Ma J."/>
        </authorList>
    </citation>
    <scope>NUCLEOTIDE SEQUENCE [LARGE SCALE GENOMIC DNA]</scope>
    <source>
        <strain evidence="3">CCM 7132</strain>
    </source>
</reference>
<proteinExistence type="inferred from homology"/>
<dbReference type="InterPro" id="IPR003719">
    <property type="entry name" value="Phenazine_PhzF-like"/>
</dbReference>
<evidence type="ECO:0000313" key="2">
    <source>
        <dbReference type="EMBL" id="GGC28683.1"/>
    </source>
</evidence>
<sequence length="283" mass="30201">MELRFQQVDVFSAEPFKGNPLAVVTGADSLTDAQMAAIANWTNLSETTFLLKPTSPEADYRVRIFTPHSELPFAGHPTLGSAYVWQTLARSSGDAPEKDLIVQECAAGLVPIRRQAGGLAFAAPPRRRSGPASQEERERAIQALRLDTDAVLDIQWADNGPGWLVVHVDDRDTVLAIKPDWAALVGQKLGVVGEWHNSPAATGACFEVRAFVGENPGYEDPVTGSLNASIGQLLIESGKAPDSYTAFQGTALGRAGQVSVKKLGDDIWVGGAVVTRINGTITL</sequence>
<protein>
    <submittedName>
        <fullName evidence="2">Phenazine biosynthesis protein PhzF</fullName>
    </submittedName>
</protein>
<dbReference type="PIRSF" id="PIRSF016184">
    <property type="entry name" value="PhzC_PhzF"/>
    <property type="match status" value="1"/>
</dbReference>
<keyword evidence="3" id="KW-1185">Reference proteome</keyword>
<organism evidence="2 3">
    <name type="scientific">Asaia siamensis</name>
    <dbReference type="NCBI Taxonomy" id="110479"/>
    <lineage>
        <taxon>Bacteria</taxon>
        <taxon>Pseudomonadati</taxon>
        <taxon>Pseudomonadota</taxon>
        <taxon>Alphaproteobacteria</taxon>
        <taxon>Acetobacterales</taxon>
        <taxon>Acetobacteraceae</taxon>
        <taxon>Asaia</taxon>
    </lineage>
</organism>
<dbReference type="NCBIfam" id="TIGR00654">
    <property type="entry name" value="PhzF_family"/>
    <property type="match status" value="1"/>
</dbReference>
<dbReference type="SUPFAM" id="SSF54506">
    <property type="entry name" value="Diaminopimelate epimerase-like"/>
    <property type="match status" value="1"/>
</dbReference>
<evidence type="ECO:0000256" key="1">
    <source>
        <dbReference type="ARBA" id="ARBA00008270"/>
    </source>
</evidence>
<gene>
    <name evidence="2" type="ORF">GCM10007207_12670</name>
</gene>
<dbReference type="RefSeq" id="WP_188425962.1">
    <property type="nucleotide sequence ID" value="NZ_BMCH01000003.1"/>
</dbReference>
<dbReference type="PANTHER" id="PTHR13774">
    <property type="entry name" value="PHENAZINE BIOSYNTHESIS PROTEIN"/>
    <property type="match status" value="1"/>
</dbReference>